<evidence type="ECO:0000313" key="3">
    <source>
        <dbReference type="Proteomes" id="UP000193067"/>
    </source>
</evidence>
<dbReference type="EMBL" id="KZ084096">
    <property type="protein sequence ID" value="OSD04597.1"/>
    <property type="molecule type" value="Genomic_DNA"/>
</dbReference>
<accession>A0A1Y2IU45</accession>
<gene>
    <name evidence="2" type="ORF">PYCCODRAFT_1433462</name>
</gene>
<dbReference type="SUPFAM" id="SSF82171">
    <property type="entry name" value="DPP6 N-terminal domain-like"/>
    <property type="match status" value="1"/>
</dbReference>
<evidence type="ECO:0000313" key="2">
    <source>
        <dbReference type="EMBL" id="OSD04597.1"/>
    </source>
</evidence>
<keyword evidence="3" id="KW-1185">Reference proteome</keyword>
<organism evidence="2 3">
    <name type="scientific">Trametes coccinea (strain BRFM310)</name>
    <name type="common">Pycnoporus coccineus</name>
    <dbReference type="NCBI Taxonomy" id="1353009"/>
    <lineage>
        <taxon>Eukaryota</taxon>
        <taxon>Fungi</taxon>
        <taxon>Dikarya</taxon>
        <taxon>Basidiomycota</taxon>
        <taxon>Agaricomycotina</taxon>
        <taxon>Agaricomycetes</taxon>
        <taxon>Polyporales</taxon>
        <taxon>Polyporaceae</taxon>
        <taxon>Trametes</taxon>
    </lineage>
</organism>
<feature type="domain" description="F-box" evidence="1">
    <location>
        <begin position="10"/>
        <end position="58"/>
    </location>
</feature>
<dbReference type="PROSITE" id="PS50181">
    <property type="entry name" value="FBOX"/>
    <property type="match status" value="1"/>
</dbReference>
<sequence>MSSSADTEPPPSLLTLPADVSIHVLAYLSLNDLYHLRMTSKRCHQFFEAHEEPIYHQAAIYHHFVQPQTSLEEAAHAHESWLGKVHDWKELCRRWLILERNWDGRGFVREGGLPPHDGSVFDFVIDEDQRTAISLSRRGGLTVRALEDGKLLWALSDQYVATTRCVFSNGFLVFMAKHSGIEIWRRTADVHTTTLRRYGEVVHTPVVAPAPGAVRDFQVQAGVYAPMQTDSDRGHFVPHAYVDTSQDIGPIRLFRVHYPLLAYVGFNALHDVAVVDITSGDVVWRVSAGQGRILGMPSHFTIAPAEGRIIMDIDLTHKYLAVCLHSAVVVYRIPASLTSEEATKLSTADSDAGEKPPDMLVLGDIDTPAARQTTAHLLMLAAGDRTEPNPVAIHGIPLPVWATPRGQDVLEKYDIVPPPLSAQHANMHALVPAGLPRSQPGFVRVRFSPDGKHLVAATAFGLLYFAWDFARVERGLQFSEITEYLLIDESLRDISWNSDPRRLAVRTARDDVFIITINSSFHGPRFPSSAGPNSSTTPSPRLTLTQDATVHRLLDFSNRKLVGRHRGQGAPSYGMQMTRTALWLVWNFALLSHAVTRHRARTNSERSFEPAPEDDDNFRGTVSGVGSVCFLEFTPGW</sequence>
<dbReference type="SUPFAM" id="SSF81383">
    <property type="entry name" value="F-box domain"/>
    <property type="match status" value="1"/>
</dbReference>
<proteinExistence type="predicted"/>
<dbReference type="InterPro" id="IPR036047">
    <property type="entry name" value="F-box-like_dom_sf"/>
</dbReference>
<protein>
    <recommendedName>
        <fullName evidence="1">F-box domain-containing protein</fullName>
    </recommendedName>
</protein>
<dbReference type="AlphaFoldDB" id="A0A1Y2IU45"/>
<name>A0A1Y2IU45_TRAC3</name>
<dbReference type="OrthoDB" id="550575at2759"/>
<evidence type="ECO:0000259" key="1">
    <source>
        <dbReference type="PROSITE" id="PS50181"/>
    </source>
</evidence>
<dbReference type="Pfam" id="PF00646">
    <property type="entry name" value="F-box"/>
    <property type="match status" value="1"/>
</dbReference>
<dbReference type="Proteomes" id="UP000193067">
    <property type="component" value="Unassembled WGS sequence"/>
</dbReference>
<dbReference type="CDD" id="cd09917">
    <property type="entry name" value="F-box_SF"/>
    <property type="match status" value="1"/>
</dbReference>
<reference evidence="2 3" key="1">
    <citation type="journal article" date="2015" name="Biotechnol. Biofuels">
        <title>Enhanced degradation of softwood versus hardwood by the white-rot fungus Pycnoporus coccineus.</title>
        <authorList>
            <person name="Couturier M."/>
            <person name="Navarro D."/>
            <person name="Chevret D."/>
            <person name="Henrissat B."/>
            <person name="Piumi F."/>
            <person name="Ruiz-Duenas F.J."/>
            <person name="Martinez A.T."/>
            <person name="Grigoriev I.V."/>
            <person name="Riley R."/>
            <person name="Lipzen A."/>
            <person name="Berrin J.G."/>
            <person name="Master E.R."/>
            <person name="Rosso M.N."/>
        </authorList>
    </citation>
    <scope>NUCLEOTIDE SEQUENCE [LARGE SCALE GENOMIC DNA]</scope>
    <source>
        <strain evidence="2 3">BRFM310</strain>
    </source>
</reference>
<dbReference type="InterPro" id="IPR001810">
    <property type="entry name" value="F-box_dom"/>
</dbReference>